<feature type="chain" id="PRO_5045615642" evidence="5">
    <location>
        <begin position="31"/>
        <end position="791"/>
    </location>
</feature>
<comment type="caution">
    <text evidence="7">The sequence shown here is derived from an EMBL/GenBank/DDBJ whole genome shotgun (WGS) entry which is preliminary data.</text>
</comment>
<protein>
    <submittedName>
        <fullName evidence="7">Glycoside hydrolase family 16 protein</fullName>
    </submittedName>
</protein>
<evidence type="ECO:0000256" key="1">
    <source>
        <dbReference type="ARBA" id="ARBA00022729"/>
    </source>
</evidence>
<feature type="signal peptide" evidence="5">
    <location>
        <begin position="1"/>
        <end position="30"/>
    </location>
</feature>
<dbReference type="InterPro" id="IPR050546">
    <property type="entry name" value="Glycosyl_Hydrlase_16"/>
</dbReference>
<dbReference type="Pfam" id="PF00722">
    <property type="entry name" value="Glyco_hydro_16"/>
    <property type="match status" value="2"/>
</dbReference>
<feature type="domain" description="GH16" evidence="6">
    <location>
        <begin position="15"/>
        <end position="294"/>
    </location>
</feature>
<dbReference type="Gene3D" id="2.60.120.200">
    <property type="match status" value="2"/>
</dbReference>
<proteinExistence type="predicted"/>
<evidence type="ECO:0000313" key="8">
    <source>
        <dbReference type="Proteomes" id="UP001597362"/>
    </source>
</evidence>
<evidence type="ECO:0000259" key="6">
    <source>
        <dbReference type="PROSITE" id="PS51762"/>
    </source>
</evidence>
<sequence>MSMKKYVYKLLCIVLIFPFFLIPGTFQADAIETTVFFDDFDGNKLDTTKWLTAFKQWGGDNANGGVLPQNVSVQDGKLIIEAYGDQYDGDIKGINRDYSLRADGKRVGGAIATINDYASGKYEVRMKVAPKLGVASAIWTFHYEEYNSDDPLYKNKPVGGEDYYAVNHEIDMEFPGRPGPAHQDFSYNKGLFNTWVGENEDEYTTEYASLGQAVNDGQFHTYRFDWHTGDSGEQKRVDFYIDDVLLHTTTEHIPTIGSRLWIGAWFPNNWAGTPDFHTETLEVDWVKITPFEQVGDDWSPETYPNDGWSYLDPTIPEDGFFDDFSTPSLDPGNWMIAKKNWGGQLSKTTSFNGGVVPQNVKLRNNNLVLEAHGNYYNGPVMGMNKNGSLRTDGKRVGAAIATTNYYASGKYEVRMKIAPDPGVASALWTFHYEELYPADPGFICKEVGCEGDDGYYAINHEIDIEFPGRPGPAHEDFSFSKALLNTWVGENEDEYTTNYTSLAAPQNDGQFHTYRFDWHTGDADETARVEFYIDDELVNTTYTHIPTRASRFWIGAWFPRSWAGKANFNTSQLEVDWVKITPFHEAGDESVMESIFPGSYDFAEYAEYPKALSTDPNVPTPTPTVAPTSTPTTTPTATPSVEPTTTPSPTPTATPSPTESPQLNLIRNGNFVNALHWTDISTAPAQAQIIAGQMKLQPASTYSAEAEQRVTVVPANTYTIQANMNSSDGQTFGYLRVYDGATVYEVGNASSNVQQKQLIFTPSSNEVRVVLHAYKGQTGSFYFDNIELVKD</sequence>
<dbReference type="SUPFAM" id="SSF49899">
    <property type="entry name" value="Concanavalin A-like lectins/glucanases"/>
    <property type="match status" value="2"/>
</dbReference>
<dbReference type="GO" id="GO:0016787">
    <property type="term" value="F:hydrolase activity"/>
    <property type="evidence" value="ECO:0007669"/>
    <property type="project" value="UniProtKB-KW"/>
</dbReference>
<dbReference type="Gene3D" id="2.60.120.260">
    <property type="entry name" value="Galactose-binding domain-like"/>
    <property type="match status" value="1"/>
</dbReference>
<feature type="region of interest" description="Disordered" evidence="4">
    <location>
        <begin position="612"/>
        <end position="662"/>
    </location>
</feature>
<evidence type="ECO:0000256" key="4">
    <source>
        <dbReference type="SAM" id="MobiDB-lite"/>
    </source>
</evidence>
<dbReference type="PANTHER" id="PTHR10963">
    <property type="entry name" value="GLYCOSYL HYDROLASE-RELATED"/>
    <property type="match status" value="1"/>
</dbReference>
<keyword evidence="8" id="KW-1185">Reference proteome</keyword>
<evidence type="ECO:0000313" key="7">
    <source>
        <dbReference type="EMBL" id="MFD2115347.1"/>
    </source>
</evidence>
<dbReference type="RefSeq" id="WP_377770416.1">
    <property type="nucleotide sequence ID" value="NZ_JBHUHO010000016.1"/>
</dbReference>
<dbReference type="PANTHER" id="PTHR10963:SF22">
    <property type="entry name" value="GLYCOSIDASE CRH2-RELATED"/>
    <property type="match status" value="1"/>
</dbReference>
<dbReference type="EMBL" id="JBHUHO010000016">
    <property type="protein sequence ID" value="MFD2115347.1"/>
    <property type="molecule type" value="Genomic_DNA"/>
</dbReference>
<dbReference type="SUPFAM" id="SSF49785">
    <property type="entry name" value="Galactose-binding domain-like"/>
    <property type="match status" value="1"/>
</dbReference>
<keyword evidence="1 5" id="KW-0732">Signal</keyword>
<dbReference type="InterPro" id="IPR008979">
    <property type="entry name" value="Galactose-bd-like_sf"/>
</dbReference>
<gene>
    <name evidence="7" type="ORF">ACFSJH_06315</name>
</gene>
<dbReference type="Proteomes" id="UP001597362">
    <property type="component" value="Unassembled WGS sequence"/>
</dbReference>
<reference evidence="8" key="1">
    <citation type="journal article" date="2019" name="Int. J. Syst. Evol. Microbiol.">
        <title>The Global Catalogue of Microorganisms (GCM) 10K type strain sequencing project: providing services to taxonomists for standard genome sequencing and annotation.</title>
        <authorList>
            <consortium name="The Broad Institute Genomics Platform"/>
            <consortium name="The Broad Institute Genome Sequencing Center for Infectious Disease"/>
            <person name="Wu L."/>
            <person name="Ma J."/>
        </authorList>
    </citation>
    <scope>NUCLEOTIDE SEQUENCE [LARGE SCALE GENOMIC DNA]</scope>
    <source>
        <strain evidence="8">GH52</strain>
    </source>
</reference>
<organism evidence="7 8">
    <name type="scientific">Paenibacillus yanchengensis</name>
    <dbReference type="NCBI Taxonomy" id="2035833"/>
    <lineage>
        <taxon>Bacteria</taxon>
        <taxon>Bacillati</taxon>
        <taxon>Bacillota</taxon>
        <taxon>Bacilli</taxon>
        <taxon>Bacillales</taxon>
        <taxon>Paenibacillaceae</taxon>
        <taxon>Paenibacillus</taxon>
    </lineage>
</organism>
<evidence type="ECO:0000256" key="3">
    <source>
        <dbReference type="ARBA" id="ARBA00023295"/>
    </source>
</evidence>
<evidence type="ECO:0000256" key="2">
    <source>
        <dbReference type="ARBA" id="ARBA00022801"/>
    </source>
</evidence>
<keyword evidence="2 7" id="KW-0378">Hydrolase</keyword>
<dbReference type="CDD" id="cd00413">
    <property type="entry name" value="Glyco_hydrolase_16"/>
    <property type="match status" value="2"/>
</dbReference>
<dbReference type="PROSITE" id="PS51762">
    <property type="entry name" value="GH16_2"/>
    <property type="match status" value="2"/>
</dbReference>
<name>A0ABW4YI55_9BACL</name>
<accession>A0ABW4YI55</accession>
<feature type="domain" description="GH16" evidence="6">
    <location>
        <begin position="296"/>
        <end position="586"/>
    </location>
</feature>
<dbReference type="InterPro" id="IPR013320">
    <property type="entry name" value="ConA-like_dom_sf"/>
</dbReference>
<feature type="compositionally biased region" description="Low complexity" evidence="4">
    <location>
        <begin position="625"/>
        <end position="645"/>
    </location>
</feature>
<dbReference type="InterPro" id="IPR000757">
    <property type="entry name" value="Beta-glucanase-like"/>
</dbReference>
<keyword evidence="3" id="KW-0326">Glycosidase</keyword>
<evidence type="ECO:0000256" key="5">
    <source>
        <dbReference type="SAM" id="SignalP"/>
    </source>
</evidence>